<reference evidence="2" key="1">
    <citation type="submission" date="2015-04" db="UniProtKB">
        <authorList>
            <consortium name="EnsemblPlants"/>
        </authorList>
    </citation>
    <scope>IDENTIFICATION</scope>
</reference>
<dbReference type="Pfam" id="PF03478">
    <property type="entry name" value="Beta-prop_KIB1-4"/>
    <property type="match status" value="1"/>
</dbReference>
<dbReference type="Gene3D" id="1.20.1280.50">
    <property type="match status" value="1"/>
</dbReference>
<organism evidence="2">
    <name type="scientific">Oryza punctata</name>
    <name type="common">Red rice</name>
    <dbReference type="NCBI Taxonomy" id="4537"/>
    <lineage>
        <taxon>Eukaryota</taxon>
        <taxon>Viridiplantae</taxon>
        <taxon>Streptophyta</taxon>
        <taxon>Embryophyta</taxon>
        <taxon>Tracheophyta</taxon>
        <taxon>Spermatophyta</taxon>
        <taxon>Magnoliopsida</taxon>
        <taxon>Liliopsida</taxon>
        <taxon>Poales</taxon>
        <taxon>Poaceae</taxon>
        <taxon>BOP clade</taxon>
        <taxon>Oryzoideae</taxon>
        <taxon>Oryzeae</taxon>
        <taxon>Oryzinae</taxon>
        <taxon>Oryza</taxon>
    </lineage>
</organism>
<keyword evidence="3" id="KW-1185">Reference proteome</keyword>
<dbReference type="AlphaFoldDB" id="A0A0E0L3Y1"/>
<sequence>MDATWCNLTTDILRLIHKRLPCLVDRRNMARVCHSWRAAVKGEQHPLPWILGGCRRHDFGTYSGGWLFLAFGNTPDHGLLSLRSKNCFRLPENVCVDLNPEFQRDMIINHSNSSNFQVDRRGNLDLAPMEIRRFQLDGRDYDGRTVARYLVESRENLLMVDVGVQGVRDGGASGWDSHQQRRYAWNELESLGGRILFVARGCSRSYDAGDYQGLGFSAGVYFLDDGRIYNEFTMFLDDDTARSYPCRESGKWLPAPGGGGGGQLLAGASPVELLTAGLASPLRSLLVLV</sequence>
<proteinExistence type="predicted"/>
<dbReference type="PANTHER" id="PTHR33110">
    <property type="entry name" value="F-BOX/KELCH-REPEAT PROTEIN-RELATED"/>
    <property type="match status" value="1"/>
</dbReference>
<dbReference type="Gramene" id="OPUNC05G18300.1">
    <property type="protein sequence ID" value="OPUNC05G18300.1"/>
    <property type="gene ID" value="OPUNC05G18300"/>
</dbReference>
<accession>A0A0E0L3Y1</accession>
<name>A0A0E0L3Y1_ORYPU</name>
<feature type="domain" description="KIB1-4 beta-propeller" evidence="1">
    <location>
        <begin position="143"/>
        <end position="228"/>
    </location>
</feature>
<evidence type="ECO:0000313" key="2">
    <source>
        <dbReference type="EnsemblPlants" id="OPUNC05G18300.1"/>
    </source>
</evidence>
<evidence type="ECO:0000313" key="3">
    <source>
        <dbReference type="Proteomes" id="UP000026962"/>
    </source>
</evidence>
<protein>
    <recommendedName>
        <fullName evidence="1">KIB1-4 beta-propeller domain-containing protein</fullName>
    </recommendedName>
</protein>
<dbReference type="InterPro" id="IPR005174">
    <property type="entry name" value="KIB1-4_b-propeller"/>
</dbReference>
<dbReference type="EnsemblPlants" id="OPUNC05G18300.1">
    <property type="protein sequence ID" value="OPUNC05G18300.1"/>
    <property type="gene ID" value="OPUNC05G18300"/>
</dbReference>
<dbReference type="Proteomes" id="UP000026962">
    <property type="component" value="Chromosome 5"/>
</dbReference>
<evidence type="ECO:0000259" key="1">
    <source>
        <dbReference type="Pfam" id="PF03478"/>
    </source>
</evidence>
<reference evidence="2" key="2">
    <citation type="submission" date="2018-05" db="EMBL/GenBank/DDBJ databases">
        <title>OpunRS2 (Oryza punctata Reference Sequence Version 2).</title>
        <authorList>
            <person name="Zhang J."/>
            <person name="Kudrna D."/>
            <person name="Lee S."/>
            <person name="Talag J."/>
            <person name="Welchert J."/>
            <person name="Wing R.A."/>
        </authorList>
    </citation>
    <scope>NUCLEOTIDE SEQUENCE [LARGE SCALE GENOMIC DNA]</scope>
</reference>
<dbReference type="PANTHER" id="PTHR33110:SF135">
    <property type="entry name" value="OS05G0539300 PROTEIN"/>
    <property type="match status" value="1"/>
</dbReference>
<dbReference type="HOGENOM" id="CLU_964379_0_0_1"/>